<dbReference type="EMBL" id="OOFM01000004">
    <property type="protein sequence ID" value="SPL62756.1"/>
    <property type="molecule type" value="Genomic_DNA"/>
</dbReference>
<dbReference type="Pfam" id="PF00370">
    <property type="entry name" value="FGGY_N"/>
    <property type="match status" value="1"/>
</dbReference>
<dbReference type="InterPro" id="IPR043129">
    <property type="entry name" value="ATPase_NBD"/>
</dbReference>
<keyword evidence="2 6" id="KW-0808">Transferase</keyword>
<dbReference type="Proteomes" id="UP000246073">
    <property type="component" value="Unassembled WGS sequence"/>
</dbReference>
<accession>A0A2P9HF82</accession>
<feature type="domain" description="Carbohydrate kinase FGGY N-terminal" evidence="4">
    <location>
        <begin position="5"/>
        <end position="239"/>
    </location>
</feature>
<dbReference type="AlphaFoldDB" id="A0A2P9HF82"/>
<dbReference type="CDD" id="cd07772">
    <property type="entry name" value="ASKHA_NBD_FGGY_NaCK-like"/>
    <property type="match status" value="1"/>
</dbReference>
<keyword evidence="3 6" id="KW-0418">Kinase</keyword>
<evidence type="ECO:0000259" key="5">
    <source>
        <dbReference type="Pfam" id="PF21546"/>
    </source>
</evidence>
<reference evidence="7" key="1">
    <citation type="submission" date="2017-12" db="EMBL/GenBank/DDBJ databases">
        <authorList>
            <person name="Diaz M."/>
        </authorList>
    </citation>
    <scope>NUCLEOTIDE SEQUENCE [LARGE SCALE GENOMIC DNA]</scope>
    <source>
        <strain evidence="7">FI11154</strain>
    </source>
</reference>
<dbReference type="InterPro" id="IPR050406">
    <property type="entry name" value="FGGY_Carb_Kinase"/>
</dbReference>
<dbReference type="Gene3D" id="3.30.420.40">
    <property type="match status" value="2"/>
</dbReference>
<evidence type="ECO:0000256" key="1">
    <source>
        <dbReference type="ARBA" id="ARBA00009156"/>
    </source>
</evidence>
<evidence type="ECO:0000256" key="3">
    <source>
        <dbReference type="ARBA" id="ARBA00022777"/>
    </source>
</evidence>
<evidence type="ECO:0000313" key="6">
    <source>
        <dbReference type="EMBL" id="SPL62756.1"/>
    </source>
</evidence>
<dbReference type="InterPro" id="IPR018484">
    <property type="entry name" value="FGGY_N"/>
</dbReference>
<comment type="similarity">
    <text evidence="1">Belongs to the FGGY kinase family.</text>
</comment>
<organism evidence="6 7">
    <name type="scientific">Ochrobactrum soli</name>
    <dbReference type="NCBI Taxonomy" id="2448455"/>
    <lineage>
        <taxon>Bacteria</taxon>
        <taxon>Pseudomonadati</taxon>
        <taxon>Pseudomonadota</taxon>
        <taxon>Alphaproteobacteria</taxon>
        <taxon>Hyphomicrobiales</taxon>
        <taxon>Brucellaceae</taxon>
        <taxon>Brucella/Ochrobactrum group</taxon>
        <taxon>Ochrobactrum</taxon>
    </lineage>
</organism>
<evidence type="ECO:0000259" key="4">
    <source>
        <dbReference type="Pfam" id="PF00370"/>
    </source>
</evidence>
<evidence type="ECO:0000313" key="7">
    <source>
        <dbReference type="Proteomes" id="UP000246073"/>
    </source>
</evidence>
<sequence>MKRIAILDIGKTNAKVVILDAAGGEEIAARRMPNTVLRDGPYPHYDIEALWRFFLASLSEFALEPGFDAISITTHGASAALVAEDGTLAMPVLDYELEYPAEIRAAYAAIKPDFRDTFSPTLSLGLNLGAQLHYLKTAFPADFARTHFIFTYPQYWAWRLTGIAASEVTSLGCHTDLWLPKQSAFSALVDRLDIREKFPPLRSAFDALGPLMPAIAMEIGLPLPVTVHCGIHDSNASLLAHLMDREGAFSVVSTGTWVVSFAVGGNLDGLDPKRDTLANVDAYGCTVPSARYMGGREFDLMTEGLQRPSPTEYDALAAQILHHGIMALPSAVPNCGPFPNTHLRWRNADQASDAERYAAACVYAALMTESCLGLLGARGPIVVEGPFSDNAIYLKALANFSGREVEAIAGSTGTATGAGLLAGATPKEKHGRTYQPDNDASGNVYAAYRAQWLEAVTPQPAH</sequence>
<evidence type="ECO:0000256" key="2">
    <source>
        <dbReference type="ARBA" id="ARBA00022679"/>
    </source>
</evidence>
<protein>
    <submittedName>
        <fullName evidence="6">Rhamnulokinase RhaK in alpha-proteobacteria</fullName>
        <ecNumber evidence="6">2.7.1.5</ecNumber>
    </submittedName>
</protein>
<gene>
    <name evidence="6" type="ORF">OHAE_2688</name>
</gene>
<dbReference type="GO" id="GO:0008993">
    <property type="term" value="F:rhamnulokinase activity"/>
    <property type="evidence" value="ECO:0007669"/>
    <property type="project" value="UniProtKB-EC"/>
</dbReference>
<dbReference type="InterPro" id="IPR049382">
    <property type="entry name" value="FGGY_C_2"/>
</dbReference>
<dbReference type="EC" id="2.7.1.5" evidence="6"/>
<dbReference type="RefSeq" id="WP_109366816.1">
    <property type="nucleotide sequence ID" value="NZ_OOFM01000004.1"/>
</dbReference>
<name>A0A2P9HF82_9HYPH</name>
<dbReference type="PANTHER" id="PTHR43095:SF3">
    <property type="entry name" value="L-XYLULOSE_3-KETO-L-GULONATE KINASE"/>
    <property type="match status" value="1"/>
</dbReference>
<feature type="domain" description="Carbohydrate kinase FGGY C-terminal" evidence="5">
    <location>
        <begin position="247"/>
        <end position="423"/>
    </location>
</feature>
<dbReference type="Pfam" id="PF21546">
    <property type="entry name" value="FGGY_C_2"/>
    <property type="match status" value="1"/>
</dbReference>
<dbReference type="SUPFAM" id="SSF53067">
    <property type="entry name" value="Actin-like ATPase domain"/>
    <property type="match status" value="2"/>
</dbReference>
<proteinExistence type="inferred from homology"/>
<dbReference type="PANTHER" id="PTHR43095">
    <property type="entry name" value="SUGAR KINASE"/>
    <property type="match status" value="1"/>
</dbReference>